<keyword evidence="2" id="KW-1185">Reference proteome</keyword>
<feature type="non-terminal residue" evidence="1">
    <location>
        <position position="1"/>
    </location>
</feature>
<protein>
    <submittedName>
        <fullName evidence="1">Uncharacterized protein</fullName>
    </submittedName>
</protein>
<reference evidence="1 2" key="1">
    <citation type="journal article" date="2018" name="Front. Plant Sci.">
        <title>Red Clover (Trifolium pratense) and Zigzag Clover (T. medium) - A Picture of Genomic Similarities and Differences.</title>
        <authorList>
            <person name="Dluhosova J."/>
            <person name="Istvanek J."/>
            <person name="Nedelnik J."/>
            <person name="Repkova J."/>
        </authorList>
    </citation>
    <scope>NUCLEOTIDE SEQUENCE [LARGE SCALE GENOMIC DNA]</scope>
    <source>
        <strain evidence="2">cv. 10/8</strain>
        <tissue evidence="1">Leaf</tissue>
    </source>
</reference>
<sequence length="34" mass="4092">VWNVLDIDDEGAFHTRSRHELDMWNKDVLDMYLG</sequence>
<name>A0A392U281_9FABA</name>
<accession>A0A392U281</accession>
<proteinExistence type="predicted"/>
<organism evidence="1 2">
    <name type="scientific">Trifolium medium</name>
    <dbReference type="NCBI Taxonomy" id="97028"/>
    <lineage>
        <taxon>Eukaryota</taxon>
        <taxon>Viridiplantae</taxon>
        <taxon>Streptophyta</taxon>
        <taxon>Embryophyta</taxon>
        <taxon>Tracheophyta</taxon>
        <taxon>Spermatophyta</taxon>
        <taxon>Magnoliopsida</taxon>
        <taxon>eudicotyledons</taxon>
        <taxon>Gunneridae</taxon>
        <taxon>Pentapetalae</taxon>
        <taxon>rosids</taxon>
        <taxon>fabids</taxon>
        <taxon>Fabales</taxon>
        <taxon>Fabaceae</taxon>
        <taxon>Papilionoideae</taxon>
        <taxon>50 kb inversion clade</taxon>
        <taxon>NPAAA clade</taxon>
        <taxon>Hologalegina</taxon>
        <taxon>IRL clade</taxon>
        <taxon>Trifolieae</taxon>
        <taxon>Trifolium</taxon>
    </lineage>
</organism>
<comment type="caution">
    <text evidence="1">The sequence shown here is derived from an EMBL/GenBank/DDBJ whole genome shotgun (WGS) entry which is preliminary data.</text>
</comment>
<evidence type="ECO:0000313" key="1">
    <source>
        <dbReference type="EMBL" id="MCI67553.1"/>
    </source>
</evidence>
<dbReference type="Proteomes" id="UP000265520">
    <property type="component" value="Unassembled WGS sequence"/>
</dbReference>
<dbReference type="EMBL" id="LXQA010719357">
    <property type="protein sequence ID" value="MCI67553.1"/>
    <property type="molecule type" value="Genomic_DNA"/>
</dbReference>
<dbReference type="AlphaFoldDB" id="A0A392U281"/>
<evidence type="ECO:0000313" key="2">
    <source>
        <dbReference type="Proteomes" id="UP000265520"/>
    </source>
</evidence>